<dbReference type="PANTHER" id="PTHR35249">
    <property type="entry name" value="DYNEIN REGULATORY COMPLEX SUBUNIT 7"/>
    <property type="match status" value="1"/>
</dbReference>
<evidence type="ECO:0000256" key="8">
    <source>
        <dbReference type="ARBA" id="ARBA00023212"/>
    </source>
</evidence>
<evidence type="ECO:0000256" key="9">
    <source>
        <dbReference type="ARBA" id="ARBA00023273"/>
    </source>
</evidence>
<dbReference type="Pfam" id="PF24671">
    <property type="entry name" value="DRC7_C"/>
    <property type="match status" value="1"/>
</dbReference>
<comment type="similarity">
    <text evidence="3">Belongs to the DRC7 family.</text>
</comment>
<evidence type="ECO:0000256" key="5">
    <source>
        <dbReference type="ARBA" id="ARBA00022846"/>
    </source>
</evidence>
<dbReference type="GeneTree" id="ENSGT00390000004913"/>
<evidence type="ECO:0000256" key="4">
    <source>
        <dbReference type="ARBA" id="ARBA00022490"/>
    </source>
</evidence>
<dbReference type="InterPro" id="IPR002931">
    <property type="entry name" value="Transglutaminase-like"/>
</dbReference>
<sequence length="861" mass="100967">RIVKQKYDEMETLPEEQLSEAGEWKGEEEAGDEDLNTELQDLEETLSKIHITTPASPQPVTKSSIDLSEFPSSYKENSSQEKLLLAIADNFRSQYAHLYPDRKPLFLNPLNECGVEKFVSTTLRPTLLSYPELYSWGGCACFVSEYLSVEPLDPPVDLPQCLRSPTWVLKCQRGTCFEFANLLCSLLLGAGYDAYCVSGYAAKELCLLDQTHQQCPLLVNQEKGKLPEQRAPQKKYTVKPPRDLRSAFEQQQEQRKQAEILAAQEKRRKETEREEAERERPPPDPLMGLRVHCWVLVLAGRREVPENFFIDPLGGKSFSTTDERFLGIESLWNHQNYWVNMQDCRNGCRDLTFDLGDAVKWEFLLFGRGKPLLLIPDMKNQEDLEEEEEKEEPVVFEMPPSWVEKIDISSKDMETRCPEGKKVIQYRKAKLEKFAPYLMKDGLVTRLTVYQDLECKAVLNVKEWFRHRHDHLEMRELKKGSNETLEHFSPGRSHALKTHRYITLEPETERQMEFYSHARVDGLAKRVEIPFEMTETFEARPDGLYHRHVIFGKRLKMPMAANAQDPNSRPVLKITERYHRNRDRKASEDVAERVFLIAEQRIQLTYHREDDCIIPSWREFVKPRVTGDKHDQRMVFTPDMVTAYQVDPNEKPSKNLFLYEILMSLMQEEEIVKQRVKESEKETRAILSLRAQEDIGTELLISVYDTARNEKARKNREDMERSAKEEKLRKAEKELDYLAPFLAQLGDPDALTRKMALQLREDCLSDLKQRLIDKANLIQAHFEKETQELQKKQQWYQQNQLSLTKDDEETYLSYCSEAMFRIHILELRLNRHKEKAPQKYLALEEKLRRDPRLSEYLWIFL</sequence>
<dbReference type="GO" id="GO:0005930">
    <property type="term" value="C:axoneme"/>
    <property type="evidence" value="ECO:0007669"/>
    <property type="project" value="UniProtKB-SubCell"/>
</dbReference>
<evidence type="ECO:0000259" key="14">
    <source>
        <dbReference type="Pfam" id="PF24671"/>
    </source>
</evidence>
<feature type="compositionally biased region" description="Basic and acidic residues" evidence="11">
    <location>
        <begin position="240"/>
        <end position="250"/>
    </location>
</feature>
<feature type="domain" description="Transglutaminase-like" evidence="12">
    <location>
        <begin position="164"/>
        <end position="204"/>
    </location>
</feature>
<dbReference type="OMA" id="CRDDYIT"/>
<protein>
    <submittedName>
        <fullName evidence="15">Dynein regulatory complex subunit 7</fullName>
    </submittedName>
</protein>
<dbReference type="Ensembl" id="ENSLOCT00000004325.1">
    <property type="protein sequence ID" value="ENSLOCP00000004317.1"/>
    <property type="gene ID" value="ENSLOCG00000003637.1"/>
</dbReference>
<keyword evidence="8" id="KW-0206">Cytoskeleton</keyword>
<keyword evidence="16" id="KW-1185">Reference proteome</keyword>
<feature type="domain" description="Dynein regulatory complex subunit 7 MORN" evidence="13">
    <location>
        <begin position="418"/>
        <end position="702"/>
    </location>
</feature>
<dbReference type="InterPro" id="IPR056292">
    <property type="entry name" value="DRC7_C"/>
</dbReference>
<dbReference type="Pfam" id="PF24667">
    <property type="entry name" value="MORN_DRC7"/>
    <property type="match status" value="1"/>
</dbReference>
<dbReference type="Pfam" id="PF01841">
    <property type="entry name" value="Transglut_core"/>
    <property type="match status" value="1"/>
</dbReference>
<feature type="region of interest" description="Disordered" evidence="11">
    <location>
        <begin position="1"/>
        <end position="35"/>
    </location>
</feature>
<accession>W5M7F9</accession>
<name>W5M7F9_LEPOC</name>
<dbReference type="EMBL" id="AHAT01010549">
    <property type="status" value="NOT_ANNOTATED_CDS"/>
    <property type="molecule type" value="Genomic_DNA"/>
</dbReference>
<feature type="domain" description="Dynein regulatory complex subunit 7 C-terminal" evidence="14">
    <location>
        <begin position="750"/>
        <end position="856"/>
    </location>
</feature>
<dbReference type="Proteomes" id="UP000018468">
    <property type="component" value="Linkage group LG23"/>
</dbReference>
<reference evidence="16" key="1">
    <citation type="submission" date="2011-12" db="EMBL/GenBank/DDBJ databases">
        <title>The Draft Genome of Lepisosteus oculatus.</title>
        <authorList>
            <consortium name="The Broad Institute Genome Assembly &amp; Analysis Group"/>
            <consortium name="Computational R&amp;D Group"/>
            <consortium name="and Sequencing Platform"/>
            <person name="Di Palma F."/>
            <person name="Alfoldi J."/>
            <person name="Johnson J."/>
            <person name="Berlin A."/>
            <person name="Gnerre S."/>
            <person name="Jaffe D."/>
            <person name="MacCallum I."/>
            <person name="Young S."/>
            <person name="Walker B.J."/>
            <person name="Lander E.S."/>
            <person name="Lindblad-Toh K."/>
        </authorList>
    </citation>
    <scope>NUCLEOTIDE SEQUENCE [LARGE SCALE GENOMIC DNA]</scope>
</reference>
<feature type="compositionally biased region" description="Basic and acidic residues" evidence="11">
    <location>
        <begin position="264"/>
        <end position="282"/>
    </location>
</feature>
<evidence type="ECO:0000256" key="10">
    <source>
        <dbReference type="SAM" id="Coils"/>
    </source>
</evidence>
<dbReference type="Bgee" id="ENSLOCG00000003637">
    <property type="expression patterns" value="Expressed in testis and 9 other cell types or tissues"/>
</dbReference>
<dbReference type="SUPFAM" id="SSF54001">
    <property type="entry name" value="Cysteine proteinases"/>
    <property type="match status" value="1"/>
</dbReference>
<evidence type="ECO:0000256" key="1">
    <source>
        <dbReference type="ARBA" id="ARBA00004230"/>
    </source>
</evidence>
<dbReference type="STRING" id="7918.ENSLOCP00000004317"/>
<dbReference type="GO" id="GO:0031514">
    <property type="term" value="C:motile cilium"/>
    <property type="evidence" value="ECO:0000318"/>
    <property type="project" value="GO_Central"/>
</dbReference>
<dbReference type="InterPro" id="IPR056291">
    <property type="entry name" value="MORN_DRC7"/>
</dbReference>
<keyword evidence="5" id="KW-0282">Flagellum</keyword>
<organism evidence="15 16">
    <name type="scientific">Lepisosteus oculatus</name>
    <name type="common">Spotted gar</name>
    <dbReference type="NCBI Taxonomy" id="7918"/>
    <lineage>
        <taxon>Eukaryota</taxon>
        <taxon>Metazoa</taxon>
        <taxon>Chordata</taxon>
        <taxon>Craniata</taxon>
        <taxon>Vertebrata</taxon>
        <taxon>Euteleostomi</taxon>
        <taxon>Actinopterygii</taxon>
        <taxon>Neopterygii</taxon>
        <taxon>Holostei</taxon>
        <taxon>Semionotiformes</taxon>
        <taxon>Lepisosteidae</taxon>
        <taxon>Lepisosteus</taxon>
    </lineage>
</organism>
<dbReference type="AlphaFoldDB" id="W5M7F9"/>
<feature type="region of interest" description="Disordered" evidence="11">
    <location>
        <begin position="264"/>
        <end position="284"/>
    </location>
</feature>
<evidence type="ECO:0000313" key="15">
    <source>
        <dbReference type="Ensembl" id="ENSLOCP00000004317.1"/>
    </source>
</evidence>
<dbReference type="GO" id="GO:0030317">
    <property type="term" value="P:flagellated sperm motility"/>
    <property type="evidence" value="ECO:0000318"/>
    <property type="project" value="GO_Central"/>
</dbReference>
<evidence type="ECO:0000259" key="13">
    <source>
        <dbReference type="Pfam" id="PF24667"/>
    </source>
</evidence>
<keyword evidence="6 10" id="KW-0175">Coiled coil</keyword>
<evidence type="ECO:0000256" key="11">
    <source>
        <dbReference type="SAM" id="MobiDB-lite"/>
    </source>
</evidence>
<evidence type="ECO:0000256" key="3">
    <source>
        <dbReference type="ARBA" id="ARBA00010738"/>
    </source>
</evidence>
<comment type="subcellular location">
    <subcellularLocation>
        <location evidence="1">Cell projection</location>
        <location evidence="1">Cilium</location>
        <location evidence="1">Flagellum</location>
    </subcellularLocation>
    <subcellularLocation>
        <location evidence="2">Cytoplasm</location>
        <location evidence="2">Cytoskeleton</location>
        <location evidence="2">Cilium axoneme</location>
    </subcellularLocation>
</comment>
<keyword evidence="9" id="KW-0966">Cell projection</keyword>
<evidence type="ECO:0000256" key="6">
    <source>
        <dbReference type="ARBA" id="ARBA00023054"/>
    </source>
</evidence>
<dbReference type="InterPro" id="IPR033551">
    <property type="entry name" value="DRC7/lobo"/>
</dbReference>
<keyword evidence="4" id="KW-0963">Cytoplasm</keyword>
<reference evidence="15" key="2">
    <citation type="submission" date="2025-08" db="UniProtKB">
        <authorList>
            <consortium name="Ensembl"/>
        </authorList>
    </citation>
    <scope>IDENTIFICATION</scope>
</reference>
<evidence type="ECO:0000313" key="16">
    <source>
        <dbReference type="Proteomes" id="UP000018468"/>
    </source>
</evidence>
<dbReference type="eggNOG" id="ENOG502QRNZ">
    <property type="taxonomic scope" value="Eukaryota"/>
</dbReference>
<evidence type="ECO:0000256" key="7">
    <source>
        <dbReference type="ARBA" id="ARBA00023069"/>
    </source>
</evidence>
<feature type="coiled-coil region" evidence="10">
    <location>
        <begin position="709"/>
        <end position="736"/>
    </location>
</feature>
<evidence type="ECO:0000256" key="2">
    <source>
        <dbReference type="ARBA" id="ARBA00004430"/>
    </source>
</evidence>
<keyword evidence="7" id="KW-0969">Cilium</keyword>
<dbReference type="HOGENOM" id="CLU_016052_0_0_1"/>
<proteinExistence type="inferred from homology"/>
<dbReference type="InterPro" id="IPR038765">
    <property type="entry name" value="Papain-like_cys_pep_sf"/>
</dbReference>
<dbReference type="PANTHER" id="PTHR35249:SF2">
    <property type="entry name" value="DYNEIN REGULATORY COMPLEX SUBUNIT 7"/>
    <property type="match status" value="1"/>
</dbReference>
<evidence type="ECO:0000259" key="12">
    <source>
        <dbReference type="Pfam" id="PF01841"/>
    </source>
</evidence>
<dbReference type="InParanoid" id="W5M7F9"/>
<reference evidence="15" key="3">
    <citation type="submission" date="2025-09" db="UniProtKB">
        <authorList>
            <consortium name="Ensembl"/>
        </authorList>
    </citation>
    <scope>IDENTIFICATION</scope>
</reference>
<feature type="region of interest" description="Disordered" evidence="11">
    <location>
        <begin position="226"/>
        <end position="250"/>
    </location>
</feature>